<name>A0AAD7B726_9AGAR</name>
<dbReference type="InterPro" id="IPR036457">
    <property type="entry name" value="PPM-type-like_dom_sf"/>
</dbReference>
<feature type="region of interest" description="Disordered" evidence="1">
    <location>
        <begin position="40"/>
        <end position="59"/>
    </location>
</feature>
<evidence type="ECO:0000259" key="2">
    <source>
        <dbReference type="PROSITE" id="PS51746"/>
    </source>
</evidence>
<feature type="domain" description="PPM-type phosphatase" evidence="2">
    <location>
        <begin position="63"/>
        <end position="440"/>
    </location>
</feature>
<proteinExistence type="predicted"/>
<dbReference type="PROSITE" id="PS51746">
    <property type="entry name" value="PPM_2"/>
    <property type="match status" value="1"/>
</dbReference>
<reference evidence="3" key="1">
    <citation type="submission" date="2023-03" db="EMBL/GenBank/DDBJ databases">
        <title>Massive genome expansion in bonnet fungi (Mycena s.s.) driven by repeated elements and novel gene families across ecological guilds.</title>
        <authorList>
            <consortium name="Lawrence Berkeley National Laboratory"/>
            <person name="Harder C.B."/>
            <person name="Miyauchi S."/>
            <person name="Viragh M."/>
            <person name="Kuo A."/>
            <person name="Thoen E."/>
            <person name="Andreopoulos B."/>
            <person name="Lu D."/>
            <person name="Skrede I."/>
            <person name="Drula E."/>
            <person name="Henrissat B."/>
            <person name="Morin E."/>
            <person name="Kohler A."/>
            <person name="Barry K."/>
            <person name="LaButti K."/>
            <person name="Morin E."/>
            <person name="Salamov A."/>
            <person name="Lipzen A."/>
            <person name="Mereny Z."/>
            <person name="Hegedus B."/>
            <person name="Baldrian P."/>
            <person name="Stursova M."/>
            <person name="Weitz H."/>
            <person name="Taylor A."/>
            <person name="Grigoriev I.V."/>
            <person name="Nagy L.G."/>
            <person name="Martin F."/>
            <person name="Kauserud H."/>
        </authorList>
    </citation>
    <scope>NUCLEOTIDE SEQUENCE</scope>
    <source>
        <strain evidence="3">9284</strain>
    </source>
</reference>
<gene>
    <name evidence="3" type="ORF">FB45DRAFT_307702</name>
</gene>
<evidence type="ECO:0000256" key="1">
    <source>
        <dbReference type="SAM" id="MobiDB-lite"/>
    </source>
</evidence>
<evidence type="ECO:0000313" key="4">
    <source>
        <dbReference type="Proteomes" id="UP001221142"/>
    </source>
</evidence>
<dbReference type="Proteomes" id="UP001221142">
    <property type="component" value="Unassembled WGS sequence"/>
</dbReference>
<dbReference type="Pfam" id="PF00481">
    <property type="entry name" value="PP2C"/>
    <property type="match status" value="1"/>
</dbReference>
<dbReference type="GO" id="GO:0005739">
    <property type="term" value="C:mitochondrion"/>
    <property type="evidence" value="ECO:0007669"/>
    <property type="project" value="TreeGrafter"/>
</dbReference>
<protein>
    <submittedName>
        <fullName evidence="3">Phosphatase 2C-like domain-containing protein</fullName>
    </submittedName>
</protein>
<dbReference type="InterPro" id="IPR015655">
    <property type="entry name" value="PP2C"/>
</dbReference>
<comment type="caution">
    <text evidence="3">The sequence shown here is derived from an EMBL/GenBank/DDBJ whole genome shotgun (WGS) entry which is preliminary data.</text>
</comment>
<dbReference type="SUPFAM" id="SSF81606">
    <property type="entry name" value="PP2C-like"/>
    <property type="match status" value="1"/>
</dbReference>
<dbReference type="PANTHER" id="PTHR13832:SF792">
    <property type="entry name" value="GM14286P"/>
    <property type="match status" value="1"/>
</dbReference>
<dbReference type="EMBL" id="JARKIF010000031">
    <property type="protein sequence ID" value="KAJ7612140.1"/>
    <property type="molecule type" value="Genomic_DNA"/>
</dbReference>
<accession>A0AAD7B726</accession>
<dbReference type="PANTHER" id="PTHR13832">
    <property type="entry name" value="PROTEIN PHOSPHATASE 2C"/>
    <property type="match status" value="1"/>
</dbReference>
<keyword evidence="4" id="KW-1185">Reference proteome</keyword>
<organism evidence="3 4">
    <name type="scientific">Roridomyces roridus</name>
    <dbReference type="NCBI Taxonomy" id="1738132"/>
    <lineage>
        <taxon>Eukaryota</taxon>
        <taxon>Fungi</taxon>
        <taxon>Dikarya</taxon>
        <taxon>Basidiomycota</taxon>
        <taxon>Agaricomycotina</taxon>
        <taxon>Agaricomycetes</taxon>
        <taxon>Agaricomycetidae</taxon>
        <taxon>Agaricales</taxon>
        <taxon>Marasmiineae</taxon>
        <taxon>Mycenaceae</taxon>
        <taxon>Roridomyces</taxon>
    </lineage>
</organism>
<evidence type="ECO:0000313" key="3">
    <source>
        <dbReference type="EMBL" id="KAJ7612140.1"/>
    </source>
</evidence>
<dbReference type="InterPro" id="IPR001932">
    <property type="entry name" value="PPM-type_phosphatase-like_dom"/>
</dbReference>
<sequence>MPGFAFFRALYPSSRLVLGLAGPLGLYYASRLQKIYADSTSTAHRHHQNSETRREDYSGMHPANGVRRVDWISWPSTFPSEDVISTRYEHDKSWSFWAIYDGNVGPQTAWHLDQHLLHNLVGSLSEIYAAAGGSQPEKDVVHDAFKRVFLALDDEIVYQSAQRIREKSWANPKVGVRAEANEVLGAAYTGSSALVAFYDADVRTLHVSGVGRGRVLLGRRRKAQQSVDIVHGSSEDVERTLYEVHDLSPKHKPSDPAEVARLTAEHPNETLFTGEPAKYLDWGVTRSFGNGVMKWTRDMQDFLWEKCLGETLRPNMLTPPYFTAAPDTQTIQVESGDFLVLASEGTRYKHITKEVMVGLVGAWLDRSEYSRSSFKCTELPVELTKKNDWWYTNEDSNAAYHLGRNALGGADLDAFTAQLDMPMSRSRWLRQDLSVIVVFFE</sequence>
<feature type="compositionally biased region" description="Basic and acidic residues" evidence="1">
    <location>
        <begin position="48"/>
        <end position="58"/>
    </location>
</feature>
<dbReference type="GO" id="GO:0004741">
    <property type="term" value="F:[pyruvate dehydrogenase (acetyl-transferring)]-phosphatase activity"/>
    <property type="evidence" value="ECO:0007669"/>
    <property type="project" value="TreeGrafter"/>
</dbReference>
<dbReference type="SMART" id="SM00332">
    <property type="entry name" value="PP2Cc"/>
    <property type="match status" value="1"/>
</dbReference>
<dbReference type="Gene3D" id="3.60.40.10">
    <property type="entry name" value="PPM-type phosphatase domain"/>
    <property type="match status" value="1"/>
</dbReference>
<dbReference type="AlphaFoldDB" id="A0AAD7B726"/>